<organism evidence="1 2">
    <name type="scientific">Cannabis sativa</name>
    <name type="common">Hemp</name>
    <name type="synonym">Marijuana</name>
    <dbReference type="NCBI Taxonomy" id="3483"/>
    <lineage>
        <taxon>Eukaryota</taxon>
        <taxon>Viridiplantae</taxon>
        <taxon>Streptophyta</taxon>
        <taxon>Embryophyta</taxon>
        <taxon>Tracheophyta</taxon>
        <taxon>Spermatophyta</taxon>
        <taxon>Magnoliopsida</taxon>
        <taxon>eudicotyledons</taxon>
        <taxon>Gunneridae</taxon>
        <taxon>Pentapetalae</taxon>
        <taxon>rosids</taxon>
        <taxon>fabids</taxon>
        <taxon>Rosales</taxon>
        <taxon>Cannabaceae</taxon>
        <taxon>Cannabis</taxon>
    </lineage>
</organism>
<protein>
    <submittedName>
        <fullName evidence="1">Uncharacterized protein</fullName>
    </submittedName>
</protein>
<name>A0A7J6HXR7_CANSA</name>
<accession>A0A7J6HXR7</accession>
<sequence length="186" mass="21713">MGLNPIGSVLQWLARSGDFEWRYGVLPISGLIGYDPVNDDHKLVRMVHHFYKDINCIHSFYTLRSKFIAYIYFNSWKRVGDFHINNFYKEFRELPLLDEDGGVDEQLDVDIWMMKEYGVDSSWTTKMFSLKPTNLYSKNGHQVLLHQDGETFLLHDLNTNKTMNMGNISGLPRSFDTRVHTTNVIV</sequence>
<reference evidence="1 2" key="1">
    <citation type="journal article" date="2020" name="bioRxiv">
        <title>Sequence and annotation of 42 cannabis genomes reveals extensive copy number variation in cannabinoid synthesis and pathogen resistance genes.</title>
        <authorList>
            <person name="Mckernan K.J."/>
            <person name="Helbert Y."/>
            <person name="Kane L.T."/>
            <person name="Ebling H."/>
            <person name="Zhang L."/>
            <person name="Liu B."/>
            <person name="Eaton Z."/>
            <person name="Mclaughlin S."/>
            <person name="Kingan S."/>
            <person name="Baybayan P."/>
            <person name="Concepcion G."/>
            <person name="Jordan M."/>
            <person name="Riva A."/>
            <person name="Barbazuk W."/>
            <person name="Harkins T."/>
        </authorList>
    </citation>
    <scope>NUCLEOTIDE SEQUENCE [LARGE SCALE GENOMIC DNA]</scope>
    <source>
        <strain evidence="2">cv. Jamaican Lion 4</strain>
        <tissue evidence="1">Leaf</tissue>
    </source>
</reference>
<dbReference type="Proteomes" id="UP000583929">
    <property type="component" value="Unassembled WGS sequence"/>
</dbReference>
<gene>
    <name evidence="1" type="ORF">G4B88_022611</name>
</gene>
<comment type="caution">
    <text evidence="1">The sequence shown here is derived from an EMBL/GenBank/DDBJ whole genome shotgun (WGS) entry which is preliminary data.</text>
</comment>
<proteinExistence type="predicted"/>
<evidence type="ECO:0000313" key="1">
    <source>
        <dbReference type="EMBL" id="KAF4399528.1"/>
    </source>
</evidence>
<keyword evidence="2" id="KW-1185">Reference proteome</keyword>
<evidence type="ECO:0000313" key="2">
    <source>
        <dbReference type="Proteomes" id="UP000583929"/>
    </source>
</evidence>
<dbReference type="AlphaFoldDB" id="A0A7J6HXR7"/>
<dbReference type="EMBL" id="JAATIQ010000021">
    <property type="protein sequence ID" value="KAF4399528.1"/>
    <property type="molecule type" value="Genomic_DNA"/>
</dbReference>